<feature type="region of interest" description="Disordered" evidence="1">
    <location>
        <begin position="1"/>
        <end position="60"/>
    </location>
</feature>
<dbReference type="Proteomes" id="UP001054854">
    <property type="component" value="Unassembled WGS sequence"/>
</dbReference>
<feature type="compositionally biased region" description="Basic and acidic residues" evidence="1">
    <location>
        <begin position="1"/>
        <end position="12"/>
    </location>
</feature>
<protein>
    <submittedName>
        <fullName evidence="2">Uncharacterized protein</fullName>
    </submittedName>
</protein>
<sequence length="76" mass="8162">MASIVERPKRDGATTFQVKWRKDGEWQTEKFGDRDSADPGPDDADRPCTGPAPSLIFAPSRLRPGGGAFACSTLPA</sequence>
<comment type="caution">
    <text evidence="2">The sequence shown here is derived from an EMBL/GenBank/DDBJ whole genome shotgun (WGS) entry which is preliminary data.</text>
</comment>
<evidence type="ECO:0000313" key="3">
    <source>
        <dbReference type="Proteomes" id="UP001054854"/>
    </source>
</evidence>
<dbReference type="EMBL" id="BNEK01000003">
    <property type="protein sequence ID" value="GHJ28112.1"/>
    <property type="molecule type" value="Genomic_DNA"/>
</dbReference>
<gene>
    <name evidence="2" type="ORF">TPA0910_25450</name>
</gene>
<name>A0ABQ3TXN1_STRHY</name>
<accession>A0ABQ3TXN1</accession>
<evidence type="ECO:0000256" key="1">
    <source>
        <dbReference type="SAM" id="MobiDB-lite"/>
    </source>
</evidence>
<reference evidence="2" key="1">
    <citation type="submission" date="2024-05" db="EMBL/GenBank/DDBJ databases">
        <title>Whole genome shotgun sequence of Streptomyces hygroscopicus NBRC 113678.</title>
        <authorList>
            <person name="Komaki H."/>
            <person name="Tamura T."/>
        </authorList>
    </citation>
    <scope>NUCLEOTIDE SEQUENCE</scope>
    <source>
        <strain evidence="2">N11-34</strain>
    </source>
</reference>
<keyword evidence="3" id="KW-1185">Reference proteome</keyword>
<organism evidence="2 3">
    <name type="scientific">Streptomyces hygroscopicus</name>
    <dbReference type="NCBI Taxonomy" id="1912"/>
    <lineage>
        <taxon>Bacteria</taxon>
        <taxon>Bacillati</taxon>
        <taxon>Actinomycetota</taxon>
        <taxon>Actinomycetes</taxon>
        <taxon>Kitasatosporales</taxon>
        <taxon>Streptomycetaceae</taxon>
        <taxon>Streptomyces</taxon>
        <taxon>Streptomyces violaceusniger group</taxon>
    </lineage>
</organism>
<proteinExistence type="predicted"/>
<feature type="compositionally biased region" description="Basic and acidic residues" evidence="1">
    <location>
        <begin position="20"/>
        <end position="37"/>
    </location>
</feature>
<evidence type="ECO:0000313" key="2">
    <source>
        <dbReference type="EMBL" id="GHJ28112.1"/>
    </source>
</evidence>
<dbReference type="RefSeq" id="WP_236256893.1">
    <property type="nucleotide sequence ID" value="NZ_BNEK01000003.1"/>
</dbReference>